<dbReference type="InterPro" id="IPR001368">
    <property type="entry name" value="TNFR/NGFR_Cys_rich_reg"/>
</dbReference>
<dbReference type="Gene3D" id="2.10.220.10">
    <property type="entry name" value="Hormone Receptor, Insulin-like Growth Factor Receptor 1, Chain A, domain 2"/>
    <property type="match status" value="9"/>
</dbReference>
<dbReference type="EMBL" id="WNTK01000003">
    <property type="protein sequence ID" value="KAG9486783.1"/>
    <property type="molecule type" value="Genomic_DNA"/>
</dbReference>
<dbReference type="InterPro" id="IPR000742">
    <property type="entry name" value="EGF"/>
</dbReference>
<dbReference type="InterPro" id="IPR006212">
    <property type="entry name" value="Furin_repeat"/>
</dbReference>
<keyword evidence="4" id="KW-1185">Reference proteome</keyword>
<dbReference type="PANTHER" id="PTHR15332">
    <property type="entry name" value="PROPROTEIN CONVERTASE SUBTILISIN_KEXIN TYPE 5-LIKE"/>
    <property type="match status" value="1"/>
</dbReference>
<evidence type="ECO:0000259" key="2">
    <source>
        <dbReference type="PROSITE" id="PS00652"/>
    </source>
</evidence>
<organism evidence="3 4">
    <name type="scientific">Eleutherodactylus coqui</name>
    <name type="common">Puerto Rican coqui</name>
    <dbReference type="NCBI Taxonomy" id="57060"/>
    <lineage>
        <taxon>Eukaryota</taxon>
        <taxon>Metazoa</taxon>
        <taxon>Chordata</taxon>
        <taxon>Craniata</taxon>
        <taxon>Vertebrata</taxon>
        <taxon>Euteleostomi</taxon>
        <taxon>Amphibia</taxon>
        <taxon>Batrachia</taxon>
        <taxon>Anura</taxon>
        <taxon>Neobatrachia</taxon>
        <taxon>Hyloidea</taxon>
        <taxon>Eleutherodactylidae</taxon>
        <taxon>Eleutherodactylinae</taxon>
        <taxon>Eleutherodactylus</taxon>
        <taxon>Eleutherodactylus</taxon>
    </lineage>
</organism>
<dbReference type="CDD" id="cd00064">
    <property type="entry name" value="FU"/>
    <property type="match status" value="8"/>
</dbReference>
<protein>
    <recommendedName>
        <fullName evidence="2">TNFR-Cys domain-containing protein</fullName>
    </recommendedName>
</protein>
<dbReference type="SUPFAM" id="SSF57184">
    <property type="entry name" value="Growth factor receptor domain"/>
    <property type="match status" value="5"/>
</dbReference>
<dbReference type="Proteomes" id="UP000770717">
    <property type="component" value="Unassembled WGS sequence"/>
</dbReference>
<keyword evidence="1" id="KW-0812">Transmembrane</keyword>
<dbReference type="PROSITE" id="PS00652">
    <property type="entry name" value="TNFR_NGFR_1"/>
    <property type="match status" value="1"/>
</dbReference>
<proteinExistence type="predicted"/>
<dbReference type="SMART" id="SM00181">
    <property type="entry name" value="EGF"/>
    <property type="match status" value="9"/>
</dbReference>
<evidence type="ECO:0000256" key="1">
    <source>
        <dbReference type="SAM" id="Phobius"/>
    </source>
</evidence>
<gene>
    <name evidence="3" type="ORF">GDO78_006922</name>
</gene>
<feature type="transmembrane region" description="Helical" evidence="1">
    <location>
        <begin position="684"/>
        <end position="704"/>
    </location>
</feature>
<dbReference type="PANTHER" id="PTHR15332:SF175">
    <property type="entry name" value="PROPROTEIN CONVERTASE SUBTILISIN_KEXIN TYPE 5-LIKE"/>
    <property type="match status" value="1"/>
</dbReference>
<name>A0A8J6KAH6_ELECQ</name>
<reference evidence="3" key="1">
    <citation type="thesis" date="2020" institute="ProQuest LLC" country="789 East Eisenhower Parkway, Ann Arbor, MI, USA">
        <title>Comparative Genomics and Chromosome Evolution.</title>
        <authorList>
            <person name="Mudd A.B."/>
        </authorList>
    </citation>
    <scope>NUCLEOTIDE SEQUENCE</scope>
    <source>
        <strain evidence="3">HN-11 Male</strain>
        <tissue evidence="3">Kidney and liver</tissue>
    </source>
</reference>
<evidence type="ECO:0000313" key="3">
    <source>
        <dbReference type="EMBL" id="KAG9486783.1"/>
    </source>
</evidence>
<keyword evidence="1" id="KW-0472">Membrane</keyword>
<dbReference type="AlphaFoldDB" id="A0A8J6KAH6"/>
<comment type="caution">
    <text evidence="3">The sequence shown here is derived from an EMBL/GenBank/DDBJ whole genome shotgun (WGS) entry which is preliminary data.</text>
</comment>
<dbReference type="OrthoDB" id="300641at2759"/>
<dbReference type="SMART" id="SM00261">
    <property type="entry name" value="FU"/>
    <property type="match status" value="13"/>
</dbReference>
<keyword evidence="1" id="KW-1133">Transmembrane helix</keyword>
<feature type="domain" description="TNFR-Cys" evidence="2">
    <location>
        <begin position="163"/>
        <end position="205"/>
    </location>
</feature>
<sequence length="801" mass="90119">MFLYRYENICYTACPDKTYSRDSERSCLSCEASCFSCTEDECTYCEEGFYLKDGVCVSLCGPGFYADDEGRECDSCYRTCEECAGPVYDECTTCKPKLQLQNGQCVNPSGPKNGLLPGRYWNDYQKEYQSCDDICQTCNTSSTACTSCHLGKYLHEEDCIPSCPKGTFSNTKDRRCEKCTEDCVMCTDINECLKCTHGYLHDGRCYKKCPDGFFGQGQGCTVCDEDCRTCEKTAGYCLSCHTPKVLQQATCMSTCPVKFTDINGICKHCPADCLSCVNEDTCTACLPYYFLHEDKCLRSCPEGYYGEDANCVPCDRKCAKCTGPDPDDCEKCASPTFFLYKGDCFGKCPQGTYSKTGEKRCQDCEKSCKTCHTQDICDECNEGFRKNEKGYCVPYKVCTVHEYPEYGDCVPCHKKCSRCMGATEHHCLSCKETTFLLNATCMDTCPDGYYGEHDERRCIPCHRSCKTCTERHSTDCLTCKEGLYMQGYSCVQDCITGYFADNSSASCQMCNKTCGECEGPSSSDCLSCHKNFFLMKTKKQCYSSCPEFYYEDYVWNACERCHPTCRTCSGSGAISCTSCVSSYRLSGQICQSECFVGEFKRTRDPDAECEKCDDRCVECKGPGPQNCTVCQAGFSLYVDEGRCVHCCGAKPEDAGECCDCMETLEECILIKGLLEEKADHKKGALAGAISIFLVLSMVAAMFLWRRARTKVLSANKSGYEKLPDQTKSFQSFKSTRESTSSFHQDHVIEYQDREEEEDEDDDEDIVYMGQDGTVYRKFKYGLLEDDDDEDLEYDDESYSFR</sequence>
<accession>A0A8J6KAH6</accession>
<evidence type="ECO:0000313" key="4">
    <source>
        <dbReference type="Proteomes" id="UP000770717"/>
    </source>
</evidence>
<dbReference type="InterPro" id="IPR009030">
    <property type="entry name" value="Growth_fac_rcpt_cys_sf"/>
</dbReference>